<reference evidence="1" key="1">
    <citation type="submission" date="2021-06" db="EMBL/GenBank/DDBJ databases">
        <title>Parelaphostrongylus tenuis whole genome reference sequence.</title>
        <authorList>
            <person name="Garwood T.J."/>
            <person name="Larsen P.A."/>
            <person name="Fountain-Jones N.M."/>
            <person name="Garbe J.R."/>
            <person name="Macchietto M.G."/>
            <person name="Kania S.A."/>
            <person name="Gerhold R.W."/>
            <person name="Richards J.E."/>
            <person name="Wolf T.M."/>
        </authorList>
    </citation>
    <scope>NUCLEOTIDE SEQUENCE</scope>
    <source>
        <strain evidence="1">MNPRO001-30</strain>
        <tissue evidence="1">Meninges</tissue>
    </source>
</reference>
<organism evidence="1 2">
    <name type="scientific">Parelaphostrongylus tenuis</name>
    <name type="common">Meningeal worm</name>
    <dbReference type="NCBI Taxonomy" id="148309"/>
    <lineage>
        <taxon>Eukaryota</taxon>
        <taxon>Metazoa</taxon>
        <taxon>Ecdysozoa</taxon>
        <taxon>Nematoda</taxon>
        <taxon>Chromadorea</taxon>
        <taxon>Rhabditida</taxon>
        <taxon>Rhabditina</taxon>
        <taxon>Rhabditomorpha</taxon>
        <taxon>Strongyloidea</taxon>
        <taxon>Metastrongylidae</taxon>
        <taxon>Parelaphostrongylus</taxon>
    </lineage>
</organism>
<comment type="caution">
    <text evidence="1">The sequence shown here is derived from an EMBL/GenBank/DDBJ whole genome shotgun (WGS) entry which is preliminary data.</text>
</comment>
<dbReference type="Proteomes" id="UP001196413">
    <property type="component" value="Unassembled WGS sequence"/>
</dbReference>
<proteinExistence type="predicted"/>
<name>A0AAD5LW01_PARTN</name>
<protein>
    <submittedName>
        <fullName evidence="1">Uncharacterized protein</fullName>
    </submittedName>
</protein>
<accession>A0AAD5LW01</accession>
<keyword evidence="2" id="KW-1185">Reference proteome</keyword>
<evidence type="ECO:0000313" key="2">
    <source>
        <dbReference type="Proteomes" id="UP001196413"/>
    </source>
</evidence>
<dbReference type="AlphaFoldDB" id="A0AAD5LW01"/>
<gene>
    <name evidence="1" type="ORF">KIN20_001301</name>
</gene>
<dbReference type="EMBL" id="JAHQIW010000184">
    <property type="protein sequence ID" value="KAJ1346505.1"/>
    <property type="molecule type" value="Genomic_DNA"/>
</dbReference>
<sequence length="94" mass="10764">MKISCPVKGIDFQPPLPSGKLRVIYVDYCVARAKSIQRCRIRQRRTTPEHTSFSRCFTLLDHLIVADEKANIGKDQLLCTLDSHHYGFMKISKA</sequence>
<evidence type="ECO:0000313" key="1">
    <source>
        <dbReference type="EMBL" id="KAJ1346505.1"/>
    </source>
</evidence>